<dbReference type="Gene3D" id="3.90.1170.50">
    <property type="entry name" value="Aldehyde oxidase/xanthine dehydrogenase, a/b hammerhead"/>
    <property type="match status" value="1"/>
</dbReference>
<evidence type="ECO:0000259" key="5">
    <source>
        <dbReference type="PROSITE" id="PS51387"/>
    </source>
</evidence>
<gene>
    <name evidence="6" type="ORF">ODALV1_LOCUS9427</name>
</gene>
<dbReference type="EMBL" id="CAXLJM020000028">
    <property type="protein sequence ID" value="CAL8096700.1"/>
    <property type="molecule type" value="Genomic_DNA"/>
</dbReference>
<dbReference type="SUPFAM" id="SSF54665">
    <property type="entry name" value="CO dehydrogenase molybdoprotein N-domain-like"/>
    <property type="match status" value="1"/>
</dbReference>
<dbReference type="Gene3D" id="3.30.465.10">
    <property type="match status" value="1"/>
</dbReference>
<comment type="caution">
    <text evidence="6">The sequence shown here is derived from an EMBL/GenBank/DDBJ whole genome shotgun (WGS) entry which is preliminary data.</text>
</comment>
<dbReference type="PANTHER" id="PTHR11908">
    <property type="entry name" value="XANTHINE DEHYDROGENASE"/>
    <property type="match status" value="1"/>
</dbReference>
<dbReference type="Pfam" id="PF20256">
    <property type="entry name" value="MoCoBD_2"/>
    <property type="match status" value="1"/>
</dbReference>
<dbReference type="InterPro" id="IPR016166">
    <property type="entry name" value="FAD-bd_PCMH"/>
</dbReference>
<dbReference type="PIRSF" id="PIRSF000127">
    <property type="entry name" value="Xanthine_DH"/>
    <property type="match status" value="1"/>
</dbReference>
<dbReference type="Proteomes" id="UP001642540">
    <property type="component" value="Unassembled WGS sequence"/>
</dbReference>
<dbReference type="InterPro" id="IPR036318">
    <property type="entry name" value="FAD-bd_PCMH-like_sf"/>
</dbReference>
<dbReference type="PANTHER" id="PTHR11908:SF132">
    <property type="entry name" value="ALDEHYDE OXIDASE 1-RELATED"/>
    <property type="match status" value="1"/>
</dbReference>
<dbReference type="InterPro" id="IPR016169">
    <property type="entry name" value="FAD-bd_PCMH_sub2"/>
</dbReference>
<proteinExistence type="predicted"/>
<evidence type="ECO:0000256" key="1">
    <source>
        <dbReference type="ARBA" id="ARBA00004275"/>
    </source>
</evidence>
<evidence type="ECO:0000256" key="4">
    <source>
        <dbReference type="ARBA" id="ARBA00023140"/>
    </source>
</evidence>
<protein>
    <recommendedName>
        <fullName evidence="5">FAD-binding PCMH-type domain-containing protein</fullName>
    </recommendedName>
</protein>
<dbReference type="Pfam" id="PF01315">
    <property type="entry name" value="Ald_Xan_dh_C"/>
    <property type="match status" value="1"/>
</dbReference>
<dbReference type="SUPFAM" id="SSF56176">
    <property type="entry name" value="FAD-binding/transporter-associated domain-like"/>
    <property type="match status" value="1"/>
</dbReference>
<dbReference type="Gene3D" id="3.30.390.50">
    <property type="entry name" value="CO dehydrogenase flavoprotein, C-terminal domain"/>
    <property type="match status" value="1"/>
</dbReference>
<accession>A0ABP1QBG5</accession>
<dbReference type="SUPFAM" id="SSF55447">
    <property type="entry name" value="CO dehydrogenase flavoprotein C-terminal domain-like"/>
    <property type="match status" value="1"/>
</dbReference>
<feature type="domain" description="FAD-binding PCMH-type" evidence="5">
    <location>
        <begin position="32"/>
        <end position="224"/>
    </location>
</feature>
<reference evidence="6 7" key="1">
    <citation type="submission" date="2024-08" db="EMBL/GenBank/DDBJ databases">
        <authorList>
            <person name="Cucini C."/>
            <person name="Frati F."/>
        </authorList>
    </citation>
    <scope>NUCLEOTIDE SEQUENCE [LARGE SCALE GENOMIC DNA]</scope>
</reference>
<dbReference type="InterPro" id="IPR000674">
    <property type="entry name" value="Ald_Oxase/Xan_DH_a/b"/>
</dbReference>
<sequence>MNADCATCPIKKANGNGVCGGKARAVAQSTLKLSSGEGWVNASSLETALSAATQSNESYRFVAGNTSTGIFKNDGPYQTFIDINGIPELRKTVVDDSGITIGGGVSLTQIINLLQEANETAGLEYGKRIATHLERVANVSVRNNGTIAGNLMIKHAHRGFPSDVFVILESIGATLKIASLKSKLFGIGKKVVIEDSKPLSMVDFLSTDMKCKLIQSIHLPKLDGYHFRSFKITRRYQNAHAYVNAGFLLKVNKDTNFTVEEKPRIVYGGISSSMIHASEAEASLQGKSLLDEKTLQDVLQTLENEVKPEEGPLEATPEYRIKLAKSLLYKTLLEIVAEKASDKLRSGATDIIRSTSKAQQSYDTNDSDTTLYKAVPKYEGAIQASGEAEYTGDIPVQPNELFGVFVQSTVAVADIKEVDPSEALKVPGVVRYITAEDIPGENNNMKFNFWPSKTIEPVFASDKVSYHGQALGLILATNKDIAARAAKLVKVTYENITKPIIKIEEAIEKAKKEETLAQQTFGTFTTKPVDEIKVAQTLSGTMKFGSQYHFYMETQTVVCHPREDGIDVHCCTQWIDHTQNTIATVLNIPTNSINMQVRRVGGGFGGKISRTTFVATAAAVATWVTRRPCRIVLDLETNMTMIGKRLPYQIPYEVGFDENGRIGSLKAEFICDTGYSVNDPDCFVAIMHVQNVYKAAGWEVITSYVPTNTASNTACRAPGSVSGVALMEWIMERIAYTLKKDPVEVRQANFLSTGDPLLFGAPIYERVNLIPGMIENMKTESEYEARKASVEKFNQENRWKKRGMSVIPCRYPIDYFATNLPASVAIYHLDGYVAVSHGGIEMGQGLNTKVLQTVAHALQVPLDRIKIKPTNNFIGCNAFPSGGSIASEIVCYSVMRACEEIRENLRPILEKLENPSWEKLIAEAHAAKVKLTASYTPTAKDDIKGYDVWVLNVTELEIDVLTGEYKIIRTDIYEDVGKSMSPGVDIGQIEGGYIMGQGLWTTEKIIHDEETGKLLTSGTWDYKPPECKDVPEDFRITLLRNTPNPHGVLRSKATGEPSVDSAFAVILAMRNAIAAARADVGVTDWFDIECPVSPEDIARLCLTTQSHLTL</sequence>
<evidence type="ECO:0000313" key="7">
    <source>
        <dbReference type="Proteomes" id="UP001642540"/>
    </source>
</evidence>
<keyword evidence="4" id="KW-0576">Peroxisome</keyword>
<dbReference type="SMART" id="SM01092">
    <property type="entry name" value="CO_deh_flav_C"/>
    <property type="match status" value="1"/>
</dbReference>
<comment type="subcellular location">
    <subcellularLocation>
        <location evidence="1">Peroxisome</location>
    </subcellularLocation>
</comment>
<evidence type="ECO:0000313" key="6">
    <source>
        <dbReference type="EMBL" id="CAL8096700.1"/>
    </source>
</evidence>
<dbReference type="SUPFAM" id="SSF56003">
    <property type="entry name" value="Molybdenum cofactor-binding domain"/>
    <property type="match status" value="1"/>
</dbReference>
<evidence type="ECO:0000256" key="2">
    <source>
        <dbReference type="ARBA" id="ARBA00022505"/>
    </source>
</evidence>
<dbReference type="InterPro" id="IPR002346">
    <property type="entry name" value="Mopterin_DH_FAD-bd"/>
</dbReference>
<dbReference type="SMART" id="SM01008">
    <property type="entry name" value="Ald_Xan_dh_C"/>
    <property type="match status" value="1"/>
</dbReference>
<name>A0ABP1QBG5_9HEXA</name>
<dbReference type="InterPro" id="IPR046867">
    <property type="entry name" value="AldOxase/xan_DH_MoCoBD2"/>
</dbReference>
<dbReference type="InterPro" id="IPR037165">
    <property type="entry name" value="AldOxase/xan_DH_Mopterin-bd_sf"/>
</dbReference>
<dbReference type="InterPro" id="IPR016208">
    <property type="entry name" value="Ald_Oxase/xanthine_DH-like"/>
</dbReference>
<dbReference type="Pfam" id="PF00941">
    <property type="entry name" value="FAD_binding_5"/>
    <property type="match status" value="1"/>
</dbReference>
<dbReference type="Pfam" id="PF02738">
    <property type="entry name" value="MoCoBD_1"/>
    <property type="match status" value="1"/>
</dbReference>
<keyword evidence="2" id="KW-0500">Molybdenum</keyword>
<dbReference type="InterPro" id="IPR005107">
    <property type="entry name" value="CO_DH_flav_C"/>
</dbReference>
<evidence type="ECO:0000256" key="3">
    <source>
        <dbReference type="ARBA" id="ARBA00023002"/>
    </source>
</evidence>
<keyword evidence="7" id="KW-1185">Reference proteome</keyword>
<dbReference type="InterPro" id="IPR008274">
    <property type="entry name" value="AldOxase/xan_DH_MoCoBD1"/>
</dbReference>
<dbReference type="InterPro" id="IPR036683">
    <property type="entry name" value="CO_DH_flav_C_dom_sf"/>
</dbReference>
<dbReference type="PROSITE" id="PS51387">
    <property type="entry name" value="FAD_PCMH"/>
    <property type="match status" value="1"/>
</dbReference>
<organism evidence="6 7">
    <name type="scientific">Orchesella dallaii</name>
    <dbReference type="NCBI Taxonomy" id="48710"/>
    <lineage>
        <taxon>Eukaryota</taxon>
        <taxon>Metazoa</taxon>
        <taxon>Ecdysozoa</taxon>
        <taxon>Arthropoda</taxon>
        <taxon>Hexapoda</taxon>
        <taxon>Collembola</taxon>
        <taxon>Entomobryomorpha</taxon>
        <taxon>Entomobryoidea</taxon>
        <taxon>Orchesellidae</taxon>
        <taxon>Orchesellinae</taxon>
        <taxon>Orchesella</taxon>
    </lineage>
</organism>
<dbReference type="Pfam" id="PF03450">
    <property type="entry name" value="CO_deh_flav_C"/>
    <property type="match status" value="1"/>
</dbReference>
<dbReference type="Gene3D" id="3.30.365.10">
    <property type="entry name" value="Aldehyde oxidase/xanthine dehydrogenase, molybdopterin binding domain"/>
    <property type="match status" value="4"/>
</dbReference>
<dbReference type="InterPro" id="IPR036856">
    <property type="entry name" value="Ald_Oxase/Xan_DH_a/b_sf"/>
</dbReference>
<keyword evidence="3" id="KW-0560">Oxidoreductase</keyword>